<name>A0A0A6UIT6_ACTUT</name>
<organism evidence="2 3">
    <name type="scientific">Actinoplanes utahensis</name>
    <dbReference type="NCBI Taxonomy" id="1869"/>
    <lineage>
        <taxon>Bacteria</taxon>
        <taxon>Bacillati</taxon>
        <taxon>Actinomycetota</taxon>
        <taxon>Actinomycetes</taxon>
        <taxon>Micromonosporales</taxon>
        <taxon>Micromonosporaceae</taxon>
        <taxon>Actinoplanes</taxon>
    </lineage>
</organism>
<keyword evidence="3" id="KW-1185">Reference proteome</keyword>
<dbReference type="InterPro" id="IPR011033">
    <property type="entry name" value="PRC_barrel-like_sf"/>
</dbReference>
<dbReference type="AlphaFoldDB" id="A0A0A6UIT6"/>
<dbReference type="STRING" id="1869.MB27_23975"/>
<comment type="caution">
    <text evidence="2">The sequence shown here is derived from an EMBL/GenBank/DDBJ whole genome shotgun (WGS) entry which is preliminary data.</text>
</comment>
<proteinExistence type="predicted"/>
<gene>
    <name evidence="2" type="ORF">MB27_23975</name>
</gene>
<evidence type="ECO:0000259" key="1">
    <source>
        <dbReference type="Pfam" id="PF05239"/>
    </source>
</evidence>
<dbReference type="Gene3D" id="3.90.50.10">
    <property type="entry name" value="Photosynthetic Reaction Center, subunit H, domain 2"/>
    <property type="match status" value="1"/>
</dbReference>
<protein>
    <submittedName>
        <fullName evidence="2">Photosystem reaction center subunit H</fullName>
    </submittedName>
</protein>
<dbReference type="EMBL" id="JRTT01000029">
    <property type="protein sequence ID" value="KHD75326.1"/>
    <property type="molecule type" value="Genomic_DNA"/>
</dbReference>
<feature type="domain" description="PRC-barrel" evidence="1">
    <location>
        <begin position="6"/>
        <end position="74"/>
    </location>
</feature>
<reference evidence="2 3" key="1">
    <citation type="submission" date="2014-10" db="EMBL/GenBank/DDBJ databases">
        <title>Draft genome sequence of Actinoplanes utahensis NRRL 12052.</title>
        <authorList>
            <person name="Velasco-Bucheli B."/>
            <person name="del Cerro C."/>
            <person name="Hormigo D."/>
            <person name="Garcia J.L."/>
            <person name="Acebal C."/>
            <person name="Arroyo M."/>
            <person name="de la Mata I."/>
        </authorList>
    </citation>
    <scope>NUCLEOTIDE SEQUENCE [LARGE SCALE GENOMIC DNA]</scope>
    <source>
        <strain evidence="2 3">NRRL 12052</strain>
    </source>
</reference>
<dbReference type="GO" id="GO:0019684">
    <property type="term" value="P:photosynthesis, light reaction"/>
    <property type="evidence" value="ECO:0007669"/>
    <property type="project" value="InterPro"/>
</dbReference>
<sequence>MFPAENLRDWRGENVIDPDDDKIGDLEAVYVDTTTDEPAFATVRVGMIGRHRLVFVPLAGATVTPKAVRVRYEKKLVGAAPSIDMDGELEAGAEPAVFAHYGLPYQPGLTGARRLARR</sequence>
<dbReference type="Proteomes" id="UP000054537">
    <property type="component" value="Unassembled WGS sequence"/>
</dbReference>
<dbReference type="Pfam" id="PF05239">
    <property type="entry name" value="PRC"/>
    <property type="match status" value="1"/>
</dbReference>
<accession>A0A0A6UIT6</accession>
<dbReference type="eggNOG" id="COG3861">
    <property type="taxonomic scope" value="Bacteria"/>
</dbReference>
<dbReference type="InterPro" id="IPR027275">
    <property type="entry name" value="PRC-brl_dom"/>
</dbReference>
<dbReference type="InterPro" id="IPR014747">
    <property type="entry name" value="Bac_photo_RC_H_C"/>
</dbReference>
<evidence type="ECO:0000313" key="3">
    <source>
        <dbReference type="Proteomes" id="UP000054537"/>
    </source>
</evidence>
<dbReference type="OrthoDB" id="3712018at2"/>
<dbReference type="GO" id="GO:0030077">
    <property type="term" value="C:plasma membrane light-harvesting complex"/>
    <property type="evidence" value="ECO:0007669"/>
    <property type="project" value="InterPro"/>
</dbReference>
<dbReference type="SUPFAM" id="SSF50346">
    <property type="entry name" value="PRC-barrel domain"/>
    <property type="match status" value="1"/>
</dbReference>
<evidence type="ECO:0000313" key="2">
    <source>
        <dbReference type="EMBL" id="KHD75326.1"/>
    </source>
</evidence>